<dbReference type="Pfam" id="PF00575">
    <property type="entry name" value="S1"/>
    <property type="match status" value="1"/>
</dbReference>
<gene>
    <name evidence="6" type="ORF">FKG94_04800</name>
</gene>
<evidence type="ECO:0000256" key="2">
    <source>
        <dbReference type="ARBA" id="ARBA00022801"/>
    </source>
</evidence>
<dbReference type="InterPro" id="IPR040476">
    <property type="entry name" value="CSD2"/>
</dbReference>
<dbReference type="GO" id="GO:0006402">
    <property type="term" value="P:mRNA catabolic process"/>
    <property type="evidence" value="ECO:0007669"/>
    <property type="project" value="TreeGrafter"/>
</dbReference>
<dbReference type="SUPFAM" id="SSF50249">
    <property type="entry name" value="Nucleic acid-binding proteins"/>
    <property type="match status" value="3"/>
</dbReference>
<dbReference type="GO" id="GO:0004527">
    <property type="term" value="F:exonuclease activity"/>
    <property type="evidence" value="ECO:0007669"/>
    <property type="project" value="UniProtKB-KW"/>
</dbReference>
<dbReference type="Gene3D" id="2.40.50.640">
    <property type="match status" value="1"/>
</dbReference>
<dbReference type="GO" id="GO:0005829">
    <property type="term" value="C:cytosol"/>
    <property type="evidence" value="ECO:0007669"/>
    <property type="project" value="TreeGrafter"/>
</dbReference>
<dbReference type="EMBL" id="VHSG01000006">
    <property type="protein sequence ID" value="TQV83992.1"/>
    <property type="molecule type" value="Genomic_DNA"/>
</dbReference>
<dbReference type="InterPro" id="IPR050180">
    <property type="entry name" value="RNR_Ribonuclease"/>
</dbReference>
<reference evidence="6 7" key="1">
    <citation type="submission" date="2019-06" db="EMBL/GenBank/DDBJ databases">
        <title>Whole genome sequence for Cellvibrionaceae sp. R142.</title>
        <authorList>
            <person name="Wang G."/>
        </authorList>
    </citation>
    <scope>NUCLEOTIDE SEQUENCE [LARGE SCALE GENOMIC DNA]</scope>
    <source>
        <strain evidence="6 7">R142</strain>
    </source>
</reference>
<dbReference type="InterPro" id="IPR001900">
    <property type="entry name" value="RNase_II/R"/>
</dbReference>
<evidence type="ECO:0000256" key="3">
    <source>
        <dbReference type="ARBA" id="ARBA00022839"/>
    </source>
</evidence>
<evidence type="ECO:0000259" key="5">
    <source>
        <dbReference type="PROSITE" id="PS50126"/>
    </source>
</evidence>
<dbReference type="PROSITE" id="PS01175">
    <property type="entry name" value="RIBONUCLEASE_II"/>
    <property type="match status" value="1"/>
</dbReference>
<feature type="compositionally biased region" description="Low complexity" evidence="4">
    <location>
        <begin position="179"/>
        <end position="194"/>
    </location>
</feature>
<comment type="caution">
    <text evidence="6">The sequence shown here is derived from an EMBL/GenBank/DDBJ whole genome shotgun (WGS) entry which is preliminary data.</text>
</comment>
<keyword evidence="3" id="KW-0269">Exonuclease</keyword>
<dbReference type="Proteomes" id="UP000319732">
    <property type="component" value="Unassembled WGS sequence"/>
</dbReference>
<dbReference type="PROSITE" id="PS50126">
    <property type="entry name" value="S1"/>
    <property type="match status" value="1"/>
</dbReference>
<proteinExistence type="predicted"/>
<dbReference type="OrthoDB" id="9764149at2"/>
<name>A0A545U3D7_9GAMM</name>
<dbReference type="PANTHER" id="PTHR23355">
    <property type="entry name" value="RIBONUCLEASE"/>
    <property type="match status" value="1"/>
</dbReference>
<keyword evidence="7" id="KW-1185">Reference proteome</keyword>
<dbReference type="GO" id="GO:0004540">
    <property type="term" value="F:RNA nuclease activity"/>
    <property type="evidence" value="ECO:0007669"/>
    <property type="project" value="InterPro"/>
</dbReference>
<feature type="compositionally biased region" description="Polar residues" evidence="4">
    <location>
        <begin position="200"/>
        <end position="219"/>
    </location>
</feature>
<dbReference type="InterPro" id="IPR022966">
    <property type="entry name" value="RNase_II/R_CS"/>
</dbReference>
<evidence type="ECO:0000256" key="4">
    <source>
        <dbReference type="SAM" id="MobiDB-lite"/>
    </source>
</evidence>
<dbReference type="InterPro" id="IPR013223">
    <property type="entry name" value="RNase_B_OB_dom"/>
</dbReference>
<dbReference type="PANTHER" id="PTHR23355:SF37">
    <property type="entry name" value="EXORIBONUCLEASE 2"/>
    <property type="match status" value="1"/>
</dbReference>
<dbReference type="Pfam" id="PF08206">
    <property type="entry name" value="OB_RNB"/>
    <property type="match status" value="1"/>
</dbReference>
<keyword evidence="2" id="KW-0378">Hydrolase</keyword>
<dbReference type="Pfam" id="PF17876">
    <property type="entry name" value="CSD2"/>
    <property type="match status" value="1"/>
</dbReference>
<dbReference type="AlphaFoldDB" id="A0A545U3D7"/>
<dbReference type="SMART" id="SM00316">
    <property type="entry name" value="S1"/>
    <property type="match status" value="2"/>
</dbReference>
<dbReference type="CDD" id="cd00164">
    <property type="entry name" value="S1_like"/>
    <property type="match status" value="1"/>
</dbReference>
<dbReference type="GO" id="GO:0003723">
    <property type="term" value="F:RNA binding"/>
    <property type="evidence" value="ECO:0007669"/>
    <property type="project" value="InterPro"/>
</dbReference>
<keyword evidence="1" id="KW-0540">Nuclease</keyword>
<organism evidence="6 7">
    <name type="scientific">Exilibacterium tricleocarpae</name>
    <dbReference type="NCBI Taxonomy" id="2591008"/>
    <lineage>
        <taxon>Bacteria</taxon>
        <taxon>Pseudomonadati</taxon>
        <taxon>Pseudomonadota</taxon>
        <taxon>Gammaproteobacteria</taxon>
        <taxon>Cellvibrionales</taxon>
        <taxon>Cellvibrionaceae</taxon>
        <taxon>Exilibacterium</taxon>
    </lineage>
</organism>
<feature type="domain" description="S1 motif" evidence="5">
    <location>
        <begin position="615"/>
        <end position="707"/>
    </location>
</feature>
<dbReference type="Pfam" id="PF00773">
    <property type="entry name" value="RNB"/>
    <property type="match status" value="1"/>
</dbReference>
<dbReference type="InterPro" id="IPR003029">
    <property type="entry name" value="S1_domain"/>
</dbReference>
<accession>A0A545U3D7</accession>
<evidence type="ECO:0000313" key="6">
    <source>
        <dbReference type="EMBL" id="TQV83992.1"/>
    </source>
</evidence>
<dbReference type="SMART" id="SM00955">
    <property type="entry name" value="RNB"/>
    <property type="match status" value="1"/>
</dbReference>
<evidence type="ECO:0000313" key="7">
    <source>
        <dbReference type="Proteomes" id="UP000319732"/>
    </source>
</evidence>
<feature type="region of interest" description="Disordered" evidence="4">
    <location>
        <begin position="179"/>
        <end position="227"/>
    </location>
</feature>
<dbReference type="RefSeq" id="WP_142903072.1">
    <property type="nucleotide sequence ID" value="NZ_ML660089.1"/>
</dbReference>
<evidence type="ECO:0000256" key="1">
    <source>
        <dbReference type="ARBA" id="ARBA00022722"/>
    </source>
</evidence>
<sequence>MLKDDALQQLTQLKASIRAQKDLAQGVVRGTQGRFGFVMLDDGREAFLNPDTMQRVFPGDRVEVNVITNAKGKPEAELEKLISSDFKAFTGRYLVRGKGHFVATDYPLLNRWIFLPPKSRSNAKDGDFVAARVTRHPFHNDGKGQAKIEAVIGAETDVGIERRYIIAKHKLPEHWSKAAEQQLQAQQAVEGTQQDPGARQDTTAAQQETAGTRQETEATPQAPADTRQQLAAPLAPTQGDNRREDFSHLPFFTIDAETTRDMDDALFIEAAEDGWQLYVAIADPTGLIAVDSPIDRIARRRANTVYLTGGALTMLPETLSHQTVSLVAQAPRPALVCKLTLAASGAVSGFEFAQGIIRSRQKLSYHKVADYLEQVDGTGIDAEIGAVLALLAQCSNARYQYRAEHALIMDERPDYELVLNAQQKIERIEKQRRTVAHRIVEEAMLATNCCAGELLAEHRLGLFSCHAGFREERLADVQLLLEENGHGSLAPDVGSLDGYRAVILALQREGEARASILSTLKRMLQPSRLSLDAEPHFGLGFTRYATVTSPIRRYQDYFNHLAIKQIIADHKAPSLSGDDLEAIRQQLAVGRLACKQLDQWLLCQYIQRHWQAQKDAAYAGKIVLLNSQGLGIRLDDTGIEGFVSFNHKKDNTKKNSKKKDADKLKLSFDQHRLLLKVDDTVYRLDEPVQVKVVAVDMDKRQISFALVA</sequence>
<dbReference type="InterPro" id="IPR012340">
    <property type="entry name" value="NA-bd_OB-fold"/>
</dbReference>
<protein>
    <submittedName>
        <fullName evidence="6">RNB domain-containing ribonuclease</fullName>
    </submittedName>
</protein>
<dbReference type="Gene3D" id="2.40.50.140">
    <property type="entry name" value="Nucleic acid-binding proteins"/>
    <property type="match status" value="2"/>
</dbReference>